<dbReference type="InterPro" id="IPR002491">
    <property type="entry name" value="ABC_transptr_periplasmic_BD"/>
</dbReference>
<dbReference type="RefSeq" id="WP_141279399.1">
    <property type="nucleotide sequence ID" value="NZ_BAAARZ010000018.1"/>
</dbReference>
<comment type="similarity">
    <text evidence="2">Belongs to the bacterial solute-binding protein 8 family.</text>
</comment>
<feature type="domain" description="Fe/B12 periplasmic-binding" evidence="6">
    <location>
        <begin position="57"/>
        <end position="327"/>
    </location>
</feature>
<dbReference type="OrthoDB" id="1846031at2"/>
<sequence length="338" mass="34469">MTAPISRRTLFRGAGVLGLGVALAGCSGGPAPAGDGAGTRTITHKLGTTEITGTPERVVTIGLTEQDYVLALGVVPVGVREWFGEQPGALWPWAAGRAGGAVPEVLPVAELNYEQVAALAPDLILGVNYTMTQAEYDTLSALAPTVGPPVEYADYGAPWQVINEVVGTALGRSEQAAQLVAPIEQGIADLRATVPAGRTGLLAALLEDGSYYVYAEGPAPALLADLGLALPPAAEALFTGENRPPVLLSPEQLGVLEADVLVVGLYGAFADTATIDDPVFANLRVAQEGRAVLLPELSETNGALSFGSVLSLPVALDQLAPRLAAALDGDPATAVPAA</sequence>
<evidence type="ECO:0000313" key="8">
    <source>
        <dbReference type="Proteomes" id="UP000320338"/>
    </source>
</evidence>
<dbReference type="SUPFAM" id="SSF53807">
    <property type="entry name" value="Helical backbone' metal receptor"/>
    <property type="match status" value="1"/>
</dbReference>
<organism evidence="7 8">
    <name type="scientific">Pseudonocardia hydrocarbonoxydans</name>
    <dbReference type="NCBI Taxonomy" id="76726"/>
    <lineage>
        <taxon>Bacteria</taxon>
        <taxon>Bacillati</taxon>
        <taxon>Actinomycetota</taxon>
        <taxon>Actinomycetes</taxon>
        <taxon>Pseudonocardiales</taxon>
        <taxon>Pseudonocardiaceae</taxon>
        <taxon>Pseudonocardia</taxon>
    </lineage>
</organism>
<dbReference type="InterPro" id="IPR051313">
    <property type="entry name" value="Bact_iron-sidero_bind"/>
</dbReference>
<dbReference type="PROSITE" id="PS51257">
    <property type="entry name" value="PROKAR_LIPOPROTEIN"/>
    <property type="match status" value="1"/>
</dbReference>
<keyword evidence="4 5" id="KW-0732">Signal</keyword>
<dbReference type="AlphaFoldDB" id="A0A4Y3WRH7"/>
<gene>
    <name evidence="7" type="ORF">PHY01_31540</name>
</gene>
<protein>
    <submittedName>
        <fullName evidence="7">ABC transporter substrate-binding protein</fullName>
    </submittedName>
</protein>
<accession>A0A4Y3WRH7</accession>
<proteinExistence type="inferred from homology"/>
<evidence type="ECO:0000256" key="2">
    <source>
        <dbReference type="ARBA" id="ARBA00008814"/>
    </source>
</evidence>
<reference evidence="7 8" key="1">
    <citation type="submission" date="2019-06" db="EMBL/GenBank/DDBJ databases">
        <title>Whole genome shotgun sequence of Pseudonocardia hydrocarbonoxydans NBRC 14498.</title>
        <authorList>
            <person name="Hosoyama A."/>
            <person name="Uohara A."/>
            <person name="Ohji S."/>
            <person name="Ichikawa N."/>
        </authorList>
    </citation>
    <scope>NUCLEOTIDE SEQUENCE [LARGE SCALE GENOMIC DNA]</scope>
    <source>
        <strain evidence="7 8">NBRC 14498</strain>
    </source>
</reference>
<dbReference type="EMBL" id="BJNG01000025">
    <property type="protein sequence ID" value="GEC20871.1"/>
    <property type="molecule type" value="Genomic_DNA"/>
</dbReference>
<evidence type="ECO:0000259" key="6">
    <source>
        <dbReference type="PROSITE" id="PS50983"/>
    </source>
</evidence>
<feature type="signal peptide" evidence="5">
    <location>
        <begin position="1"/>
        <end position="33"/>
    </location>
</feature>
<keyword evidence="8" id="KW-1185">Reference proteome</keyword>
<comment type="caution">
    <text evidence="7">The sequence shown here is derived from an EMBL/GenBank/DDBJ whole genome shotgun (WGS) entry which is preliminary data.</text>
</comment>
<dbReference type="InterPro" id="IPR006311">
    <property type="entry name" value="TAT_signal"/>
</dbReference>
<evidence type="ECO:0000313" key="7">
    <source>
        <dbReference type="EMBL" id="GEC20871.1"/>
    </source>
</evidence>
<dbReference type="Gene3D" id="3.40.50.1980">
    <property type="entry name" value="Nitrogenase molybdenum iron protein domain"/>
    <property type="match status" value="2"/>
</dbReference>
<evidence type="ECO:0000256" key="4">
    <source>
        <dbReference type="ARBA" id="ARBA00022729"/>
    </source>
</evidence>
<dbReference type="PROSITE" id="PS50983">
    <property type="entry name" value="FE_B12_PBP"/>
    <property type="match status" value="1"/>
</dbReference>
<keyword evidence="3" id="KW-0813">Transport</keyword>
<dbReference type="PROSITE" id="PS51318">
    <property type="entry name" value="TAT"/>
    <property type="match status" value="1"/>
</dbReference>
<dbReference type="PANTHER" id="PTHR30532:SF24">
    <property type="entry name" value="FERRIC ENTEROBACTIN-BINDING PERIPLASMIC PROTEIN FEPB"/>
    <property type="match status" value="1"/>
</dbReference>
<name>A0A4Y3WRH7_9PSEU</name>
<evidence type="ECO:0000256" key="3">
    <source>
        <dbReference type="ARBA" id="ARBA00022448"/>
    </source>
</evidence>
<evidence type="ECO:0000256" key="5">
    <source>
        <dbReference type="SAM" id="SignalP"/>
    </source>
</evidence>
<comment type="subcellular location">
    <subcellularLocation>
        <location evidence="1">Cell envelope</location>
    </subcellularLocation>
</comment>
<evidence type="ECO:0000256" key="1">
    <source>
        <dbReference type="ARBA" id="ARBA00004196"/>
    </source>
</evidence>
<dbReference type="Pfam" id="PF01497">
    <property type="entry name" value="Peripla_BP_2"/>
    <property type="match status" value="1"/>
</dbReference>
<dbReference type="Proteomes" id="UP000320338">
    <property type="component" value="Unassembled WGS sequence"/>
</dbReference>
<dbReference type="GO" id="GO:0030288">
    <property type="term" value="C:outer membrane-bounded periplasmic space"/>
    <property type="evidence" value="ECO:0007669"/>
    <property type="project" value="TreeGrafter"/>
</dbReference>
<feature type="chain" id="PRO_5021236539" evidence="5">
    <location>
        <begin position="34"/>
        <end position="338"/>
    </location>
</feature>
<dbReference type="GO" id="GO:1901678">
    <property type="term" value="P:iron coordination entity transport"/>
    <property type="evidence" value="ECO:0007669"/>
    <property type="project" value="UniProtKB-ARBA"/>
</dbReference>
<dbReference type="PANTHER" id="PTHR30532">
    <property type="entry name" value="IRON III DICITRATE-BINDING PERIPLASMIC PROTEIN"/>
    <property type="match status" value="1"/>
</dbReference>